<dbReference type="InterPro" id="IPR036509">
    <property type="entry name" value="Met_Sox_Rdtase_MsrA_sf"/>
</dbReference>
<dbReference type="SUPFAM" id="SSF55068">
    <property type="entry name" value="Peptide methionine sulfoxide reductase"/>
    <property type="match status" value="1"/>
</dbReference>
<dbReference type="AlphaFoldDB" id="A0A501QFF6"/>
<dbReference type="EC" id="1.8.4.11" evidence="1"/>
<dbReference type="PANTHER" id="PTHR43774">
    <property type="entry name" value="PEPTIDE METHIONINE SULFOXIDE REDUCTASE"/>
    <property type="match status" value="1"/>
</dbReference>
<evidence type="ECO:0000256" key="3">
    <source>
        <dbReference type="ARBA" id="ARBA00047806"/>
    </source>
</evidence>
<comment type="catalytic activity">
    <reaction evidence="3">
        <text>L-methionyl-[protein] + [thioredoxin]-disulfide + H2O = L-methionyl-(S)-S-oxide-[protein] + [thioredoxin]-dithiol</text>
        <dbReference type="Rhea" id="RHEA:14217"/>
        <dbReference type="Rhea" id="RHEA-COMP:10698"/>
        <dbReference type="Rhea" id="RHEA-COMP:10700"/>
        <dbReference type="Rhea" id="RHEA-COMP:12313"/>
        <dbReference type="Rhea" id="RHEA-COMP:12315"/>
        <dbReference type="ChEBI" id="CHEBI:15377"/>
        <dbReference type="ChEBI" id="CHEBI:16044"/>
        <dbReference type="ChEBI" id="CHEBI:29950"/>
        <dbReference type="ChEBI" id="CHEBI:44120"/>
        <dbReference type="ChEBI" id="CHEBI:50058"/>
        <dbReference type="EC" id="1.8.4.11"/>
    </reaction>
</comment>
<keyword evidence="7" id="KW-1185">Reference proteome</keyword>
<dbReference type="Pfam" id="PF01625">
    <property type="entry name" value="PMSR"/>
    <property type="match status" value="1"/>
</dbReference>
<evidence type="ECO:0000313" key="7">
    <source>
        <dbReference type="Proteomes" id="UP000319175"/>
    </source>
</evidence>
<accession>A0A501QFF6</accession>
<organism evidence="6 7">
    <name type="scientific">Flavobacterium microcysteis</name>
    <dbReference type="NCBI Taxonomy" id="2596891"/>
    <lineage>
        <taxon>Bacteria</taxon>
        <taxon>Pseudomonadati</taxon>
        <taxon>Bacteroidota</taxon>
        <taxon>Flavobacteriia</taxon>
        <taxon>Flavobacteriales</taxon>
        <taxon>Flavobacteriaceae</taxon>
        <taxon>Flavobacterium</taxon>
    </lineage>
</organism>
<comment type="caution">
    <text evidence="6">The sequence shown here is derived from an EMBL/GenBank/DDBJ whole genome shotgun (WGS) entry which is preliminary data.</text>
</comment>
<gene>
    <name evidence="6" type="ORF">FJA49_04230</name>
</gene>
<comment type="catalytic activity">
    <reaction evidence="4">
        <text>[thioredoxin]-disulfide + L-methionine + H2O = L-methionine (S)-S-oxide + [thioredoxin]-dithiol</text>
        <dbReference type="Rhea" id="RHEA:19993"/>
        <dbReference type="Rhea" id="RHEA-COMP:10698"/>
        <dbReference type="Rhea" id="RHEA-COMP:10700"/>
        <dbReference type="ChEBI" id="CHEBI:15377"/>
        <dbReference type="ChEBI" id="CHEBI:29950"/>
        <dbReference type="ChEBI" id="CHEBI:50058"/>
        <dbReference type="ChEBI" id="CHEBI:57844"/>
        <dbReference type="ChEBI" id="CHEBI:58772"/>
        <dbReference type="EC" id="1.8.4.11"/>
    </reaction>
</comment>
<proteinExistence type="predicted"/>
<sequence length="172" mass="19435">MVRQAGFGGGCHWCTEAVFSSLKGILSVQQGWIASTGTDTSFSEGVIVGFDDDVISFATLIAIHLHTHSSTSQHSMRGKYRSAIYTFEDKDAELAKEAIQSLQPEFDKPIITEVLPYSEFTSSREELLDYYFNDPQKPFCELYINPKLKLIMERFSKIADTDKLRHLKQLDA</sequence>
<reference evidence="6 7" key="1">
    <citation type="submission" date="2019-06" db="EMBL/GenBank/DDBJ databases">
        <title>Flavobacterium sp. MaA-Y11 from geoumgang.</title>
        <authorList>
            <person name="Jeong S."/>
        </authorList>
    </citation>
    <scope>NUCLEOTIDE SEQUENCE [LARGE SCALE GENOMIC DNA]</scope>
    <source>
        <strain evidence="6 7">MaA-Y11</strain>
    </source>
</reference>
<dbReference type="InterPro" id="IPR002569">
    <property type="entry name" value="Met_Sox_Rdtase_MsrA_dom"/>
</dbReference>
<evidence type="ECO:0000256" key="2">
    <source>
        <dbReference type="ARBA" id="ARBA00023002"/>
    </source>
</evidence>
<dbReference type="OrthoDB" id="4174719at2"/>
<dbReference type="PANTHER" id="PTHR43774:SF1">
    <property type="entry name" value="PEPTIDE METHIONINE SULFOXIDE REDUCTASE MSRA 2"/>
    <property type="match status" value="1"/>
</dbReference>
<evidence type="ECO:0000256" key="1">
    <source>
        <dbReference type="ARBA" id="ARBA00012502"/>
    </source>
</evidence>
<dbReference type="Gene3D" id="3.30.1060.10">
    <property type="entry name" value="Peptide methionine sulphoxide reductase MsrA"/>
    <property type="match status" value="1"/>
</dbReference>
<dbReference type="RefSeq" id="WP_139999193.1">
    <property type="nucleotide sequence ID" value="NZ_VFJE01000051.1"/>
</dbReference>
<evidence type="ECO:0000313" key="6">
    <source>
        <dbReference type="EMBL" id="TPD71114.1"/>
    </source>
</evidence>
<dbReference type="Proteomes" id="UP000319175">
    <property type="component" value="Unassembled WGS sequence"/>
</dbReference>
<dbReference type="GO" id="GO:0008113">
    <property type="term" value="F:peptide-methionine (S)-S-oxide reductase activity"/>
    <property type="evidence" value="ECO:0007669"/>
    <property type="project" value="UniProtKB-EC"/>
</dbReference>
<evidence type="ECO:0000256" key="4">
    <source>
        <dbReference type="ARBA" id="ARBA00048782"/>
    </source>
</evidence>
<protein>
    <recommendedName>
        <fullName evidence="1">peptide-methionine (S)-S-oxide reductase</fullName>
        <ecNumber evidence="1">1.8.4.11</ecNumber>
    </recommendedName>
</protein>
<name>A0A501QFF6_9FLAO</name>
<evidence type="ECO:0000259" key="5">
    <source>
        <dbReference type="Pfam" id="PF01625"/>
    </source>
</evidence>
<reference evidence="6 7" key="2">
    <citation type="submission" date="2019-06" db="EMBL/GenBank/DDBJ databases">
        <authorList>
            <person name="Seo Y."/>
        </authorList>
    </citation>
    <scope>NUCLEOTIDE SEQUENCE [LARGE SCALE GENOMIC DNA]</scope>
    <source>
        <strain evidence="6 7">MaA-Y11</strain>
    </source>
</reference>
<dbReference type="EMBL" id="VFJE01000051">
    <property type="protein sequence ID" value="TPD71114.1"/>
    <property type="molecule type" value="Genomic_DNA"/>
</dbReference>
<feature type="domain" description="Peptide methionine sulphoxide reductase MsrA" evidence="5">
    <location>
        <begin position="5"/>
        <end position="140"/>
    </location>
</feature>
<keyword evidence="2" id="KW-0560">Oxidoreductase</keyword>